<evidence type="ECO:0000313" key="1">
    <source>
        <dbReference type="Proteomes" id="UP000887540"/>
    </source>
</evidence>
<keyword evidence="1" id="KW-1185">Reference proteome</keyword>
<sequence length="335" mass="39470">MPDPIPCPENTPVDILCDVLLNVSRNIVDTCQMVSKDWHNKISLSSNSCYLPLRLLGEIDMSHISQPRSSLIMTNPKSSLWEIKEEATGKVINFTQVHGDKQIVFKNAIWKKLVFNLKDIFMVGKEIFGLTDGINRAIECEMDAQYVADYRYYDLQQIFTELIYCKILTINHISKSGFDILRFKPEILQLPKTQIFINLWLDDEFNTLDVEQKFIEKFICGQYTFHHGLVIRRYFGDFKQFFAKILEEFKKSGHPKHLFHTIKFEFPPGFNFNIDQNYFGNFFAKHEMKTHYDQENGNLFEMVRPDGLMLKIQIMSKFIVKKFRENDYISFCVMK</sequence>
<proteinExistence type="predicted"/>
<evidence type="ECO:0000313" key="2">
    <source>
        <dbReference type="WBParaSite" id="ACRNAN_scaffold5654.g31499.t1"/>
    </source>
</evidence>
<protein>
    <submittedName>
        <fullName evidence="2">F-box domain-containing protein</fullName>
    </submittedName>
</protein>
<accession>A0A914E5S3</accession>
<reference evidence="2" key="1">
    <citation type="submission" date="2022-11" db="UniProtKB">
        <authorList>
            <consortium name="WormBaseParasite"/>
        </authorList>
    </citation>
    <scope>IDENTIFICATION</scope>
</reference>
<organism evidence="1 2">
    <name type="scientific">Acrobeloides nanus</name>
    <dbReference type="NCBI Taxonomy" id="290746"/>
    <lineage>
        <taxon>Eukaryota</taxon>
        <taxon>Metazoa</taxon>
        <taxon>Ecdysozoa</taxon>
        <taxon>Nematoda</taxon>
        <taxon>Chromadorea</taxon>
        <taxon>Rhabditida</taxon>
        <taxon>Tylenchina</taxon>
        <taxon>Cephalobomorpha</taxon>
        <taxon>Cephaloboidea</taxon>
        <taxon>Cephalobidae</taxon>
        <taxon>Acrobeloides</taxon>
    </lineage>
</organism>
<name>A0A914E5S3_9BILA</name>
<dbReference type="WBParaSite" id="ACRNAN_scaffold5654.g31499.t1">
    <property type="protein sequence ID" value="ACRNAN_scaffold5654.g31499.t1"/>
    <property type="gene ID" value="ACRNAN_scaffold5654.g31499"/>
</dbReference>
<dbReference type="Proteomes" id="UP000887540">
    <property type="component" value="Unplaced"/>
</dbReference>
<dbReference type="AlphaFoldDB" id="A0A914E5S3"/>